<dbReference type="EMBL" id="FQZG01000018">
    <property type="protein sequence ID" value="SHI88889.1"/>
    <property type="molecule type" value="Genomic_DNA"/>
</dbReference>
<dbReference type="STRING" id="1123357.SAMN02745244_01282"/>
<dbReference type="AlphaFoldDB" id="A0A1M6EU38"/>
<organism evidence="2 3">
    <name type="scientific">Tessaracoccus bendigoensis DSM 12906</name>
    <dbReference type="NCBI Taxonomy" id="1123357"/>
    <lineage>
        <taxon>Bacteria</taxon>
        <taxon>Bacillati</taxon>
        <taxon>Actinomycetota</taxon>
        <taxon>Actinomycetes</taxon>
        <taxon>Propionibacteriales</taxon>
        <taxon>Propionibacteriaceae</taxon>
        <taxon>Tessaracoccus</taxon>
    </lineage>
</organism>
<keyword evidence="3" id="KW-1185">Reference proteome</keyword>
<sequence length="266" mass="28034">MTTMTIPNTRPAKMLPPVQVAPAITIGTLTRVELRKLVNTRANRWLIGIALVGTGAAVALWFTLLDLFQGDVTWLDPLFLVSSPLSVLLPVLAVLTFTQEWGQRTSLTTFALEPRRGRVIGAKLLALGAVTVLGAVVFLAASTIAAVLTGPLTDKVVVWSGNLVPLGSAVILLAIAMASGAGFGMFVMNSPAAIALYFIIPVATASASTFPGVIGQVGQWLSGDTWGLILTPMTTTQWGQAGTAFALWVALPLALGIWRSFRVEAK</sequence>
<accession>A0A1M6EU38</accession>
<name>A0A1M6EU38_9ACTN</name>
<feature type="transmembrane region" description="Helical" evidence="1">
    <location>
        <begin position="45"/>
        <end position="65"/>
    </location>
</feature>
<keyword evidence="1" id="KW-0812">Transmembrane</keyword>
<evidence type="ECO:0000313" key="3">
    <source>
        <dbReference type="Proteomes" id="UP000184512"/>
    </source>
</evidence>
<keyword evidence="1" id="KW-0472">Membrane</keyword>
<dbReference type="OrthoDB" id="3822725at2"/>
<proteinExistence type="predicted"/>
<dbReference type="RefSeq" id="WP_073186706.1">
    <property type="nucleotide sequence ID" value="NZ_FQZG01000018.1"/>
</dbReference>
<gene>
    <name evidence="2" type="ORF">SAMN02745244_01282</name>
</gene>
<feature type="transmembrane region" description="Helical" evidence="1">
    <location>
        <begin position="77"/>
        <end position="97"/>
    </location>
</feature>
<feature type="transmembrane region" description="Helical" evidence="1">
    <location>
        <begin position="194"/>
        <end position="218"/>
    </location>
</feature>
<evidence type="ECO:0008006" key="4">
    <source>
        <dbReference type="Google" id="ProtNLM"/>
    </source>
</evidence>
<protein>
    <recommendedName>
        <fullName evidence="4">ABC-2 family transporter protein</fullName>
    </recommendedName>
</protein>
<feature type="transmembrane region" description="Helical" evidence="1">
    <location>
        <begin position="124"/>
        <end position="148"/>
    </location>
</feature>
<dbReference type="Proteomes" id="UP000184512">
    <property type="component" value="Unassembled WGS sequence"/>
</dbReference>
<evidence type="ECO:0000256" key="1">
    <source>
        <dbReference type="SAM" id="Phobius"/>
    </source>
</evidence>
<reference evidence="2 3" key="1">
    <citation type="submission" date="2016-11" db="EMBL/GenBank/DDBJ databases">
        <authorList>
            <person name="Jaros S."/>
            <person name="Januszkiewicz K."/>
            <person name="Wedrychowicz H."/>
        </authorList>
    </citation>
    <scope>NUCLEOTIDE SEQUENCE [LARGE SCALE GENOMIC DNA]</scope>
    <source>
        <strain evidence="2 3">DSM 12906</strain>
    </source>
</reference>
<evidence type="ECO:0000313" key="2">
    <source>
        <dbReference type="EMBL" id="SHI88889.1"/>
    </source>
</evidence>
<feature type="transmembrane region" description="Helical" evidence="1">
    <location>
        <begin position="168"/>
        <end position="187"/>
    </location>
</feature>
<keyword evidence="1" id="KW-1133">Transmembrane helix</keyword>
<feature type="transmembrane region" description="Helical" evidence="1">
    <location>
        <begin position="238"/>
        <end position="258"/>
    </location>
</feature>